<gene>
    <name evidence="1" type="ORF">KEC57_12950</name>
</gene>
<keyword evidence="2" id="KW-1185">Reference proteome</keyword>
<name>A0A9X1S4K4_9MICO</name>
<dbReference type="RefSeq" id="WP_229385058.1">
    <property type="nucleotide sequence ID" value="NZ_JAGTTN010000004.1"/>
</dbReference>
<dbReference type="EMBL" id="JAGTTN010000004">
    <property type="protein sequence ID" value="MCC2033090.1"/>
    <property type="molecule type" value="Genomic_DNA"/>
</dbReference>
<organism evidence="1 2">
    <name type="scientific">Microbacterium allomyrinae</name>
    <dbReference type="NCBI Taxonomy" id="2830666"/>
    <lineage>
        <taxon>Bacteria</taxon>
        <taxon>Bacillati</taxon>
        <taxon>Actinomycetota</taxon>
        <taxon>Actinomycetes</taxon>
        <taxon>Micrococcales</taxon>
        <taxon>Microbacteriaceae</taxon>
        <taxon>Microbacterium</taxon>
    </lineage>
</organism>
<evidence type="ECO:0008006" key="3">
    <source>
        <dbReference type="Google" id="ProtNLM"/>
    </source>
</evidence>
<proteinExistence type="predicted"/>
<protein>
    <recommendedName>
        <fullName evidence="3">HNH endonuclease</fullName>
    </recommendedName>
</protein>
<accession>A0A9X1S4K4</accession>
<sequence length="129" mass="14744">MSAPTDLIRQAVYRRDQGRCVACNASDLTFQHRRAVGMGGSKIRPGATDGLALCMTCNRECEASMQQLALSYGWKAKRWTDPTKVPVYYPHEFQWFRLEGTDRYPIPAAAALDMMHAVYGDEYFNWRDN</sequence>
<evidence type="ECO:0000313" key="2">
    <source>
        <dbReference type="Proteomes" id="UP001139354"/>
    </source>
</evidence>
<evidence type="ECO:0000313" key="1">
    <source>
        <dbReference type="EMBL" id="MCC2033090.1"/>
    </source>
</evidence>
<reference evidence="1" key="1">
    <citation type="submission" date="2021-04" db="EMBL/GenBank/DDBJ databases">
        <title>Microbacterium tenobrionis sp. nov. and Microbacterium allomyrinae sp. nov., isolated from larvae of Tenobrio molitor and Allomyrina dichotoma, respectively.</title>
        <authorList>
            <person name="Lee S.D."/>
        </authorList>
    </citation>
    <scope>NUCLEOTIDE SEQUENCE</scope>
    <source>
        <strain evidence="1">BWT-G7</strain>
    </source>
</reference>
<dbReference type="Proteomes" id="UP001139354">
    <property type="component" value="Unassembled WGS sequence"/>
</dbReference>
<dbReference type="AlphaFoldDB" id="A0A9X1S4K4"/>
<comment type="caution">
    <text evidence="1">The sequence shown here is derived from an EMBL/GenBank/DDBJ whole genome shotgun (WGS) entry which is preliminary data.</text>
</comment>